<evidence type="ECO:0000313" key="1">
    <source>
        <dbReference type="EnsemblPlants" id="MELO3C022481.2.1"/>
    </source>
</evidence>
<organism evidence="1">
    <name type="scientific">Cucumis melo</name>
    <name type="common">Muskmelon</name>
    <dbReference type="NCBI Taxonomy" id="3656"/>
    <lineage>
        <taxon>Eukaryota</taxon>
        <taxon>Viridiplantae</taxon>
        <taxon>Streptophyta</taxon>
        <taxon>Embryophyta</taxon>
        <taxon>Tracheophyta</taxon>
        <taxon>Spermatophyta</taxon>
        <taxon>Magnoliopsida</taxon>
        <taxon>eudicotyledons</taxon>
        <taxon>Gunneridae</taxon>
        <taxon>Pentapetalae</taxon>
        <taxon>rosids</taxon>
        <taxon>fabids</taxon>
        <taxon>Cucurbitales</taxon>
        <taxon>Cucurbitaceae</taxon>
        <taxon>Benincaseae</taxon>
        <taxon>Cucumis</taxon>
    </lineage>
</organism>
<protein>
    <submittedName>
        <fullName evidence="1">Uncharacterized protein</fullName>
    </submittedName>
</protein>
<dbReference type="Gramene" id="MELO3C022481.2.1">
    <property type="protein sequence ID" value="MELO3C022481.2.1"/>
    <property type="gene ID" value="MELO3C022481.2"/>
</dbReference>
<proteinExistence type="predicted"/>
<sequence>MKAFKNEVPRRGNAVHKKRISLGAGKMKTDERFQRWGIELIGDEEEAMEK</sequence>
<reference evidence="1" key="1">
    <citation type="submission" date="2023-03" db="UniProtKB">
        <authorList>
            <consortium name="EnsemblPlants"/>
        </authorList>
    </citation>
    <scope>IDENTIFICATION</scope>
</reference>
<accession>A0A9I9DRI9</accession>
<dbReference type="AlphaFoldDB" id="A0A9I9DRI9"/>
<dbReference type="EnsemblPlants" id="MELO3C022481.2.1">
    <property type="protein sequence ID" value="MELO3C022481.2.1"/>
    <property type="gene ID" value="MELO3C022481.2"/>
</dbReference>
<name>A0A9I9DRI9_CUCME</name>